<dbReference type="SUPFAM" id="SSF48452">
    <property type="entry name" value="TPR-like"/>
    <property type="match status" value="1"/>
</dbReference>
<dbReference type="InterPro" id="IPR002182">
    <property type="entry name" value="NB-ARC"/>
</dbReference>
<dbReference type="PANTHER" id="PTHR47691">
    <property type="entry name" value="REGULATOR-RELATED"/>
    <property type="match status" value="1"/>
</dbReference>
<dbReference type="InterPro" id="IPR036388">
    <property type="entry name" value="WH-like_DNA-bd_sf"/>
</dbReference>
<dbReference type="SMART" id="SM00862">
    <property type="entry name" value="Trans_reg_C"/>
    <property type="match status" value="1"/>
</dbReference>
<dbReference type="CDD" id="cd00383">
    <property type="entry name" value="trans_reg_C"/>
    <property type="match status" value="1"/>
</dbReference>
<dbReference type="Proteomes" id="UP000782610">
    <property type="component" value="Unassembled WGS sequence"/>
</dbReference>
<dbReference type="GO" id="GO:0043531">
    <property type="term" value="F:ADP binding"/>
    <property type="evidence" value="ECO:0007669"/>
    <property type="project" value="InterPro"/>
</dbReference>
<dbReference type="GO" id="GO:0000160">
    <property type="term" value="P:phosphorelay signal transduction system"/>
    <property type="evidence" value="ECO:0007669"/>
    <property type="project" value="InterPro"/>
</dbReference>
<dbReference type="EMBL" id="JACRAF010000030">
    <property type="protein sequence ID" value="MBI4922301.1"/>
    <property type="molecule type" value="Genomic_DNA"/>
</dbReference>
<proteinExistence type="predicted"/>
<dbReference type="SUPFAM" id="SSF52540">
    <property type="entry name" value="P-loop containing nucleoside triphosphate hydrolases"/>
    <property type="match status" value="1"/>
</dbReference>
<dbReference type="Pfam" id="PF25872">
    <property type="entry name" value="HTH_77"/>
    <property type="match status" value="1"/>
</dbReference>
<dbReference type="InterPro" id="IPR003593">
    <property type="entry name" value="AAA+_ATPase"/>
</dbReference>
<dbReference type="SMART" id="SM00382">
    <property type="entry name" value="AAA"/>
    <property type="match status" value="1"/>
</dbReference>
<keyword evidence="1 2" id="KW-0238">DNA-binding</keyword>
<name>A0A933L4J7_9HYPH</name>
<dbReference type="Gene3D" id="3.40.50.300">
    <property type="entry name" value="P-loop containing nucleotide triphosphate hydrolases"/>
    <property type="match status" value="1"/>
</dbReference>
<dbReference type="InterPro" id="IPR001867">
    <property type="entry name" value="OmpR/PhoB-type_DNA-bd"/>
</dbReference>
<dbReference type="InterPro" id="IPR016032">
    <property type="entry name" value="Sig_transdc_resp-reg_C-effctor"/>
</dbReference>
<dbReference type="Pfam" id="PF00486">
    <property type="entry name" value="Trans_reg_C"/>
    <property type="match status" value="1"/>
</dbReference>
<sequence>MAESLATRSGTESYAFGPFRLVPARQLLLRDGQPVRIGGRALDILTVLVERPGETVSKRDLIVRVWPNLFVEDSNLKVNINALRRALGEGTGSPQYIATVVGRGYRFVLPVEILRLPDWATAPGPALAANHNLPTAATRIIGRQSAIETIGVELRESRLVSIVGPGGIGKTTVALAVAEESLGGPRDGVWLVDLSTLRDADLVANAIATIIGLPAHSANTLEALAHYVRDKDMLLILDSCEHVIDGAAACVDRIIATAGKVRVLATSREPLRLTGERVRRLPGLATPDETHALSASEALTFPAVQLFVDRATDRDETFALSDADAPTTAEICRRLDGLALAIELAATHVDTLGPRGLLRALDDRFALLENRRGGPERHHTLLATIDWSHALLSKHEQMLMRRLSVFAGAFSLEAACAVAIDDRLDGSAVIANLSRLVAKSLVAAEFRNTELEYRQLDSTRAYALEKLAEHDETEAARLRHAEYCIELLGVAKADIERLQRMAWLARYAGHVDDVRGALRWTFSNPATGAVGVRLTIAAIPFGKQMSLIEECRVAVERALDDSLAEYRSAHDELLLNLTLGATLLHSRGPLLKVKDVLSRALGIAEKLRDVDLTLECLRGLSEYELWTGDSRSAMAVAEKIRALEGHGQKSAAGDADAQAGSALSWLGALGAARHQLESIVHKPAISDTRPDAARFDFDQRLTSRGSLATVLWLQGFADQAVATARRQLEDAEASTYAVSLCYALLHGSAVIAMYVRDYEAAFGYVERGVEHATRHGLTIWQAMAIGPRIRLALYAGRPIDLPALRETLAEVRDGGFRMRYPNYLTNYGEALARQGDLEGGLDAINEAIALCTSSGQIVGIPEILRIKGNVIRFQAPRQWEIALGCYTESIELARRDHAPAWELRSAMSLVKLWRQHGGNAAAEDALASCFGHFTEGFWTGDLRQARALMDSRLE</sequence>
<accession>A0A933L4J7</accession>
<reference evidence="4" key="1">
    <citation type="submission" date="2020-07" db="EMBL/GenBank/DDBJ databases">
        <title>Huge and variable diversity of episymbiotic CPR bacteria and DPANN archaea in groundwater ecosystems.</title>
        <authorList>
            <person name="He C.Y."/>
            <person name="Keren R."/>
            <person name="Whittaker M."/>
            <person name="Farag I.F."/>
            <person name="Doudna J."/>
            <person name="Cate J.H.D."/>
            <person name="Banfield J.F."/>
        </authorList>
    </citation>
    <scope>NUCLEOTIDE SEQUENCE</scope>
    <source>
        <strain evidence="4">NC_groundwater_1586_Pr3_B-0.1um_66_15</strain>
    </source>
</reference>
<dbReference type="AlphaFoldDB" id="A0A933L4J7"/>
<dbReference type="GO" id="GO:0003677">
    <property type="term" value="F:DNA binding"/>
    <property type="evidence" value="ECO:0007669"/>
    <property type="project" value="UniProtKB-UniRule"/>
</dbReference>
<dbReference type="InterPro" id="IPR027417">
    <property type="entry name" value="P-loop_NTPase"/>
</dbReference>
<dbReference type="PANTHER" id="PTHR47691:SF3">
    <property type="entry name" value="HTH-TYPE TRANSCRIPTIONAL REGULATOR RV0890C-RELATED"/>
    <property type="match status" value="1"/>
</dbReference>
<dbReference type="InterPro" id="IPR011990">
    <property type="entry name" value="TPR-like_helical_dom_sf"/>
</dbReference>
<evidence type="ECO:0000256" key="1">
    <source>
        <dbReference type="ARBA" id="ARBA00023125"/>
    </source>
</evidence>
<protein>
    <submittedName>
        <fullName evidence="4">Winged helix-turn-helix domain-containing protein</fullName>
    </submittedName>
</protein>
<feature type="DNA-binding region" description="OmpR/PhoB-type" evidence="2">
    <location>
        <begin position="11"/>
        <end position="109"/>
    </location>
</feature>
<organism evidence="4 5">
    <name type="scientific">Devosia nanyangense</name>
    <dbReference type="NCBI Taxonomy" id="1228055"/>
    <lineage>
        <taxon>Bacteria</taxon>
        <taxon>Pseudomonadati</taxon>
        <taxon>Pseudomonadota</taxon>
        <taxon>Alphaproteobacteria</taxon>
        <taxon>Hyphomicrobiales</taxon>
        <taxon>Devosiaceae</taxon>
        <taxon>Devosia</taxon>
    </lineage>
</organism>
<evidence type="ECO:0000313" key="4">
    <source>
        <dbReference type="EMBL" id="MBI4922301.1"/>
    </source>
</evidence>
<dbReference type="GO" id="GO:0006355">
    <property type="term" value="P:regulation of DNA-templated transcription"/>
    <property type="evidence" value="ECO:0007669"/>
    <property type="project" value="InterPro"/>
</dbReference>
<evidence type="ECO:0000256" key="2">
    <source>
        <dbReference type="PROSITE-ProRule" id="PRU01091"/>
    </source>
</evidence>
<feature type="domain" description="OmpR/PhoB-type" evidence="3">
    <location>
        <begin position="11"/>
        <end position="109"/>
    </location>
</feature>
<dbReference type="SUPFAM" id="SSF46894">
    <property type="entry name" value="C-terminal effector domain of the bipartite response regulators"/>
    <property type="match status" value="1"/>
</dbReference>
<dbReference type="Gene3D" id="1.10.10.10">
    <property type="entry name" value="Winged helix-like DNA-binding domain superfamily/Winged helix DNA-binding domain"/>
    <property type="match status" value="1"/>
</dbReference>
<dbReference type="Pfam" id="PF00931">
    <property type="entry name" value="NB-ARC"/>
    <property type="match status" value="1"/>
</dbReference>
<dbReference type="InterPro" id="IPR058852">
    <property type="entry name" value="HTH_77"/>
</dbReference>
<evidence type="ECO:0000313" key="5">
    <source>
        <dbReference type="Proteomes" id="UP000782610"/>
    </source>
</evidence>
<dbReference type="PRINTS" id="PR00364">
    <property type="entry name" value="DISEASERSIST"/>
</dbReference>
<comment type="caution">
    <text evidence="4">The sequence shown here is derived from an EMBL/GenBank/DDBJ whole genome shotgun (WGS) entry which is preliminary data.</text>
</comment>
<dbReference type="PROSITE" id="PS51755">
    <property type="entry name" value="OMPR_PHOB"/>
    <property type="match status" value="1"/>
</dbReference>
<dbReference type="Gene3D" id="1.25.40.10">
    <property type="entry name" value="Tetratricopeptide repeat domain"/>
    <property type="match status" value="1"/>
</dbReference>
<evidence type="ECO:0000259" key="3">
    <source>
        <dbReference type="PROSITE" id="PS51755"/>
    </source>
</evidence>
<gene>
    <name evidence="4" type="ORF">HY834_11170</name>
</gene>